<dbReference type="SMART" id="SM00344">
    <property type="entry name" value="HTH_ASNC"/>
    <property type="match status" value="1"/>
</dbReference>
<dbReference type="PANTHER" id="PTHR30154:SF34">
    <property type="entry name" value="TRANSCRIPTIONAL REGULATOR AZLB"/>
    <property type="match status" value="1"/>
</dbReference>
<accession>A0A975D7F7</accession>
<dbReference type="Proteomes" id="UP000664914">
    <property type="component" value="Chromosome"/>
</dbReference>
<name>A0A975D7F7_9SPHN</name>
<dbReference type="Gene3D" id="3.30.70.920">
    <property type="match status" value="1"/>
</dbReference>
<dbReference type="GO" id="GO:0043565">
    <property type="term" value="F:sequence-specific DNA binding"/>
    <property type="evidence" value="ECO:0007669"/>
    <property type="project" value="InterPro"/>
</dbReference>
<keyword evidence="1" id="KW-0805">Transcription regulation</keyword>
<dbReference type="InterPro" id="IPR019887">
    <property type="entry name" value="Tscrpt_reg_AsnC/Lrp_C"/>
</dbReference>
<dbReference type="PROSITE" id="PS00519">
    <property type="entry name" value="HTH_ASNC_1"/>
    <property type="match status" value="1"/>
</dbReference>
<dbReference type="Pfam" id="PF01037">
    <property type="entry name" value="AsnC_trans_reg"/>
    <property type="match status" value="1"/>
</dbReference>
<gene>
    <name evidence="5" type="ORF">HRJ34_00595</name>
</gene>
<dbReference type="SUPFAM" id="SSF46785">
    <property type="entry name" value="Winged helix' DNA-binding domain"/>
    <property type="match status" value="1"/>
</dbReference>
<dbReference type="GO" id="GO:0043200">
    <property type="term" value="P:response to amino acid"/>
    <property type="evidence" value="ECO:0007669"/>
    <property type="project" value="TreeGrafter"/>
</dbReference>
<dbReference type="InterPro" id="IPR019885">
    <property type="entry name" value="Tscrpt_reg_HTH_AsnC-type_CS"/>
</dbReference>
<dbReference type="FunFam" id="1.10.10.10:FF:000186">
    <property type="entry name" value="AsnC family transcriptional regulator"/>
    <property type="match status" value="1"/>
</dbReference>
<dbReference type="InterPro" id="IPR019888">
    <property type="entry name" value="Tscrpt_reg_AsnC-like"/>
</dbReference>
<dbReference type="Gene3D" id="1.10.10.10">
    <property type="entry name" value="Winged helix-like DNA-binding domain superfamily/Winged helix DNA-binding domain"/>
    <property type="match status" value="1"/>
</dbReference>
<dbReference type="InterPro" id="IPR036388">
    <property type="entry name" value="WH-like_DNA-bd_sf"/>
</dbReference>
<dbReference type="InterPro" id="IPR011991">
    <property type="entry name" value="ArsR-like_HTH"/>
</dbReference>
<organism evidence="5 6">
    <name type="scientific">Rhizorhabdus wittichii</name>
    <dbReference type="NCBI Taxonomy" id="160791"/>
    <lineage>
        <taxon>Bacteria</taxon>
        <taxon>Pseudomonadati</taxon>
        <taxon>Pseudomonadota</taxon>
        <taxon>Alphaproteobacteria</taxon>
        <taxon>Sphingomonadales</taxon>
        <taxon>Sphingomonadaceae</taxon>
        <taxon>Rhizorhabdus</taxon>
    </lineage>
</organism>
<evidence type="ECO:0000313" key="5">
    <source>
        <dbReference type="EMBL" id="QTH24425.1"/>
    </source>
</evidence>
<dbReference type="GO" id="GO:0006355">
    <property type="term" value="P:regulation of DNA-templated transcription"/>
    <property type="evidence" value="ECO:0007669"/>
    <property type="project" value="UniProtKB-ARBA"/>
</dbReference>
<sequence length="160" mass="17733">MSNYPLDAIDRRILAELQSDGRITNHDLAARVGLSPSPCLRRVRQLEEAGVISNYVGLVDPAALGLPVTAFVRVRLDGQDDRHLAAFEEEVARFPEVMECYLMTGESDYQLRVLVASLAAFEDFLRQKLTRIAGVSQVVSSFALRPVVYRTAIPVDKTDA</sequence>
<dbReference type="PROSITE" id="PS50956">
    <property type="entry name" value="HTH_ASNC_2"/>
    <property type="match status" value="1"/>
</dbReference>
<keyword evidence="2" id="KW-0238">DNA-binding</keyword>
<evidence type="ECO:0000259" key="4">
    <source>
        <dbReference type="PROSITE" id="PS50956"/>
    </source>
</evidence>
<reference evidence="5" key="1">
    <citation type="submission" date="2020-07" db="EMBL/GenBank/DDBJ databases">
        <authorList>
            <person name="Camacho E."/>
        </authorList>
    </citation>
    <scope>NUCLEOTIDE SEQUENCE</scope>
    <source>
        <strain evidence="5">MPO218</strain>
    </source>
</reference>
<dbReference type="CDD" id="cd00090">
    <property type="entry name" value="HTH_ARSR"/>
    <property type="match status" value="1"/>
</dbReference>
<feature type="domain" description="HTH asnC-type" evidence="4">
    <location>
        <begin position="6"/>
        <end position="67"/>
    </location>
</feature>
<evidence type="ECO:0000313" key="6">
    <source>
        <dbReference type="Proteomes" id="UP000664914"/>
    </source>
</evidence>
<dbReference type="PRINTS" id="PR00033">
    <property type="entry name" value="HTHASNC"/>
</dbReference>
<evidence type="ECO:0000256" key="2">
    <source>
        <dbReference type="ARBA" id="ARBA00023125"/>
    </source>
</evidence>
<evidence type="ECO:0000256" key="3">
    <source>
        <dbReference type="ARBA" id="ARBA00023163"/>
    </source>
</evidence>
<dbReference type="InterPro" id="IPR036390">
    <property type="entry name" value="WH_DNA-bd_sf"/>
</dbReference>
<dbReference type="EMBL" id="CP059319">
    <property type="protein sequence ID" value="QTH24425.1"/>
    <property type="molecule type" value="Genomic_DNA"/>
</dbReference>
<dbReference type="InterPro" id="IPR011008">
    <property type="entry name" value="Dimeric_a/b-barrel"/>
</dbReference>
<evidence type="ECO:0000256" key="1">
    <source>
        <dbReference type="ARBA" id="ARBA00023015"/>
    </source>
</evidence>
<dbReference type="PANTHER" id="PTHR30154">
    <property type="entry name" value="LEUCINE-RESPONSIVE REGULATORY PROTEIN"/>
    <property type="match status" value="1"/>
</dbReference>
<protein>
    <submittedName>
        <fullName evidence="5">Lrp/AsnC family transcriptional regulator</fullName>
    </submittedName>
</protein>
<proteinExistence type="predicted"/>
<dbReference type="Pfam" id="PF13412">
    <property type="entry name" value="HTH_24"/>
    <property type="match status" value="1"/>
</dbReference>
<dbReference type="GO" id="GO:0005829">
    <property type="term" value="C:cytosol"/>
    <property type="evidence" value="ECO:0007669"/>
    <property type="project" value="TreeGrafter"/>
</dbReference>
<dbReference type="AlphaFoldDB" id="A0A975D7F7"/>
<dbReference type="SUPFAM" id="SSF54909">
    <property type="entry name" value="Dimeric alpha+beta barrel"/>
    <property type="match status" value="1"/>
</dbReference>
<reference evidence="5" key="2">
    <citation type="submission" date="2021-04" db="EMBL/GenBank/DDBJ databases">
        <title>Isolation and genomic analysis of the ibuprofen-degrading bacterium Sphingomonas strain MPO218.</title>
        <authorList>
            <person name="Aulestia M."/>
            <person name="Flores A."/>
            <person name="Mangas E.L."/>
            <person name="Perez-Pulido A.J."/>
            <person name="Santero E."/>
            <person name="Camacho E.M."/>
        </authorList>
    </citation>
    <scope>NUCLEOTIDE SEQUENCE</scope>
    <source>
        <strain evidence="5">MPO218</strain>
    </source>
</reference>
<keyword evidence="3" id="KW-0804">Transcription</keyword>
<dbReference type="InterPro" id="IPR000485">
    <property type="entry name" value="AsnC-type_HTH_dom"/>
</dbReference>